<evidence type="ECO:0000256" key="2">
    <source>
        <dbReference type="ARBA" id="ARBA00022448"/>
    </source>
</evidence>
<dbReference type="STRING" id="1586267.GCA_001418685_00955"/>
<evidence type="ECO:0000256" key="6">
    <source>
        <dbReference type="ARBA" id="ARBA00023077"/>
    </source>
</evidence>
<sequence>MKLFISIMVLFMYLVLAAQQDRELEEVVIQGKTLSLPFNKTSQNVQIITKEQIKAMPASSIEEVLSYYSGIDIRQRGAHGVQADVSIRGSSFEQVLILINGIRMNDSQTGHNTMNIPLDLASIERIEIVKGPSARRFGQNAYAGSINIVTRPSGKNDITISSSGGGFNTYSLGAALNRTGKKFSQFLQAETSQSDGYRYNTDYQVKSVWYQNQYKLNLGEIRMQGGFINKKFGANGFYSSPLAKDQYEANQTSMVSIGWSQKFRNFKWVSNAYWRRSQDEYVFERDKPSKYRNFHIGNNAGIEANTNYTSFLGITGVGLDFRKEYLSSNNLGDNQRTVYFAFLEHRFTFFKNKLDITPGISFSDYSDFGNFWYPGIDVGYRIDQQNKLFANLGKTYRIPTYTDLNYSDPINEGNSKLKPENALSYELGYRLMHKNIKTTISLFRRESKKSIDWTKDSEEDRWKPENITRINTNGVEVEFNYNFIVSLFNSVSLGYTYLDNNMKYSKRAYSRSSLDNLRHQLVVKLEHKLIKNISNQIIYRYNDRVNLDDYHLLDDRIMYQTNNIQLYIQMTNILNTKYTETNLVPMPGRWIQGGIVFKNFL</sequence>
<keyword evidence="2 10" id="KW-0813">Transport</keyword>
<organism evidence="15 16">
    <name type="scientific">Apibacter mensalis</name>
    <dbReference type="NCBI Taxonomy" id="1586267"/>
    <lineage>
        <taxon>Bacteria</taxon>
        <taxon>Pseudomonadati</taxon>
        <taxon>Bacteroidota</taxon>
        <taxon>Flavobacteriia</taxon>
        <taxon>Flavobacteriales</taxon>
        <taxon>Weeksellaceae</taxon>
        <taxon>Apibacter</taxon>
    </lineage>
</organism>
<name>A0A0X3AP33_9FLAO</name>
<dbReference type="GO" id="GO:0044718">
    <property type="term" value="P:siderophore transmembrane transport"/>
    <property type="evidence" value="ECO:0007669"/>
    <property type="project" value="TreeGrafter"/>
</dbReference>
<evidence type="ECO:0000259" key="14">
    <source>
        <dbReference type="Pfam" id="PF07715"/>
    </source>
</evidence>
<evidence type="ECO:0000256" key="9">
    <source>
        <dbReference type="ARBA" id="ARBA00023237"/>
    </source>
</evidence>
<accession>A0A0X3AP33</accession>
<dbReference type="AlphaFoldDB" id="A0A0X3AP33"/>
<keyword evidence="6 11" id="KW-0798">TonB box</keyword>
<dbReference type="Proteomes" id="UP000182761">
    <property type="component" value="Unassembled WGS sequence"/>
</dbReference>
<keyword evidence="3 10" id="KW-1134">Transmembrane beta strand</keyword>
<comment type="similarity">
    <text evidence="10 11">Belongs to the TonB-dependent receptor family.</text>
</comment>
<dbReference type="SUPFAM" id="SSF56935">
    <property type="entry name" value="Porins"/>
    <property type="match status" value="1"/>
</dbReference>
<dbReference type="Pfam" id="PF07715">
    <property type="entry name" value="Plug"/>
    <property type="match status" value="1"/>
</dbReference>
<evidence type="ECO:0000256" key="4">
    <source>
        <dbReference type="ARBA" id="ARBA00022692"/>
    </source>
</evidence>
<dbReference type="InterPro" id="IPR000531">
    <property type="entry name" value="Beta-barrel_TonB"/>
</dbReference>
<evidence type="ECO:0000256" key="8">
    <source>
        <dbReference type="ARBA" id="ARBA00023170"/>
    </source>
</evidence>
<feature type="chain" id="PRO_5007049767" evidence="12">
    <location>
        <begin position="18"/>
        <end position="601"/>
    </location>
</feature>
<feature type="domain" description="TonB-dependent receptor-like beta-barrel" evidence="13">
    <location>
        <begin position="195"/>
        <end position="572"/>
    </location>
</feature>
<feature type="signal peptide" evidence="12">
    <location>
        <begin position="1"/>
        <end position="17"/>
    </location>
</feature>
<keyword evidence="5 12" id="KW-0732">Signal</keyword>
<dbReference type="Gene3D" id="2.170.130.10">
    <property type="entry name" value="TonB-dependent receptor, plug domain"/>
    <property type="match status" value="1"/>
</dbReference>
<dbReference type="RefSeq" id="WP_055425322.1">
    <property type="nucleotide sequence ID" value="NZ_FCOR01000005.1"/>
</dbReference>
<dbReference type="InterPro" id="IPR039426">
    <property type="entry name" value="TonB-dep_rcpt-like"/>
</dbReference>
<dbReference type="InterPro" id="IPR037066">
    <property type="entry name" value="Plug_dom_sf"/>
</dbReference>
<protein>
    <submittedName>
        <fullName evidence="15">Iron complex outermembrane recepter protein</fullName>
    </submittedName>
</protein>
<comment type="subcellular location">
    <subcellularLocation>
        <location evidence="1 10">Cell outer membrane</location>
        <topology evidence="1 10">Multi-pass membrane protein</topology>
    </subcellularLocation>
</comment>
<dbReference type="Gene3D" id="2.40.170.20">
    <property type="entry name" value="TonB-dependent receptor, beta-barrel domain"/>
    <property type="match status" value="1"/>
</dbReference>
<dbReference type="PROSITE" id="PS52016">
    <property type="entry name" value="TONB_DEPENDENT_REC_3"/>
    <property type="match status" value="1"/>
</dbReference>
<evidence type="ECO:0000259" key="13">
    <source>
        <dbReference type="Pfam" id="PF00593"/>
    </source>
</evidence>
<evidence type="ECO:0000256" key="12">
    <source>
        <dbReference type="SAM" id="SignalP"/>
    </source>
</evidence>
<evidence type="ECO:0000256" key="5">
    <source>
        <dbReference type="ARBA" id="ARBA00022729"/>
    </source>
</evidence>
<keyword evidence="9 10" id="KW-0998">Cell outer membrane</keyword>
<evidence type="ECO:0000313" key="15">
    <source>
        <dbReference type="EMBL" id="CVK16111.1"/>
    </source>
</evidence>
<evidence type="ECO:0000256" key="1">
    <source>
        <dbReference type="ARBA" id="ARBA00004571"/>
    </source>
</evidence>
<evidence type="ECO:0000256" key="11">
    <source>
        <dbReference type="RuleBase" id="RU003357"/>
    </source>
</evidence>
<keyword evidence="8" id="KW-0675">Receptor</keyword>
<dbReference type="PANTHER" id="PTHR30069">
    <property type="entry name" value="TONB-DEPENDENT OUTER MEMBRANE RECEPTOR"/>
    <property type="match status" value="1"/>
</dbReference>
<dbReference type="EMBL" id="FCOR01000005">
    <property type="protein sequence ID" value="CVK16111.1"/>
    <property type="molecule type" value="Genomic_DNA"/>
</dbReference>
<evidence type="ECO:0000313" key="16">
    <source>
        <dbReference type="Proteomes" id="UP000182761"/>
    </source>
</evidence>
<feature type="domain" description="TonB-dependent receptor plug" evidence="14">
    <location>
        <begin position="40"/>
        <end position="144"/>
    </location>
</feature>
<dbReference type="InterPro" id="IPR036942">
    <property type="entry name" value="Beta-barrel_TonB_sf"/>
</dbReference>
<evidence type="ECO:0000256" key="7">
    <source>
        <dbReference type="ARBA" id="ARBA00023136"/>
    </source>
</evidence>
<keyword evidence="16" id="KW-1185">Reference proteome</keyword>
<gene>
    <name evidence="15" type="ORF">Ga0061079_10570</name>
</gene>
<keyword evidence="4 10" id="KW-0812">Transmembrane</keyword>
<proteinExistence type="inferred from homology"/>
<dbReference type="InterPro" id="IPR012910">
    <property type="entry name" value="Plug_dom"/>
</dbReference>
<dbReference type="PANTHER" id="PTHR30069:SF29">
    <property type="entry name" value="HEMOGLOBIN AND HEMOGLOBIN-HAPTOGLOBIN-BINDING PROTEIN 1-RELATED"/>
    <property type="match status" value="1"/>
</dbReference>
<reference evidence="15 16" key="1">
    <citation type="submission" date="2016-01" db="EMBL/GenBank/DDBJ databases">
        <authorList>
            <person name="McClelland M."/>
            <person name="Jain A."/>
            <person name="Saraogi P."/>
            <person name="Mendelson R."/>
            <person name="Westerman R."/>
            <person name="SanMiguel P."/>
            <person name="Csonka L."/>
        </authorList>
    </citation>
    <scope>NUCLEOTIDE SEQUENCE [LARGE SCALE GENOMIC DNA]</scope>
    <source>
        <strain evidence="15 16">R-53146</strain>
    </source>
</reference>
<dbReference type="GO" id="GO:0015344">
    <property type="term" value="F:siderophore uptake transmembrane transporter activity"/>
    <property type="evidence" value="ECO:0007669"/>
    <property type="project" value="TreeGrafter"/>
</dbReference>
<evidence type="ECO:0000256" key="3">
    <source>
        <dbReference type="ARBA" id="ARBA00022452"/>
    </source>
</evidence>
<keyword evidence="7 10" id="KW-0472">Membrane</keyword>
<dbReference type="OrthoDB" id="9758472at2"/>
<dbReference type="GO" id="GO:0009279">
    <property type="term" value="C:cell outer membrane"/>
    <property type="evidence" value="ECO:0007669"/>
    <property type="project" value="UniProtKB-SubCell"/>
</dbReference>
<dbReference type="Pfam" id="PF00593">
    <property type="entry name" value="TonB_dep_Rec_b-barrel"/>
    <property type="match status" value="1"/>
</dbReference>
<evidence type="ECO:0000256" key="10">
    <source>
        <dbReference type="PROSITE-ProRule" id="PRU01360"/>
    </source>
</evidence>